<evidence type="ECO:0000313" key="3">
    <source>
        <dbReference type="Proteomes" id="UP000007093"/>
    </source>
</evidence>
<dbReference type="KEGG" id="ain:Acin_1266"/>
<dbReference type="HOGENOM" id="CLU_3021330_0_0_9"/>
<name>G4Q8Q8_ACIIR</name>
<protein>
    <submittedName>
        <fullName evidence="2">Uncharacterized protein</fullName>
    </submittedName>
</protein>
<organism evidence="2 3">
    <name type="scientific">Acidaminococcus intestini (strain RyC-MR95)</name>
    <dbReference type="NCBI Taxonomy" id="568816"/>
    <lineage>
        <taxon>Bacteria</taxon>
        <taxon>Bacillati</taxon>
        <taxon>Bacillota</taxon>
        <taxon>Negativicutes</taxon>
        <taxon>Acidaminococcales</taxon>
        <taxon>Acidaminococcaceae</taxon>
        <taxon>Acidaminococcus</taxon>
    </lineage>
</organism>
<evidence type="ECO:0000313" key="2">
    <source>
        <dbReference type="EMBL" id="AEQ22491.1"/>
    </source>
</evidence>
<evidence type="ECO:0000256" key="1">
    <source>
        <dbReference type="SAM" id="MobiDB-lite"/>
    </source>
</evidence>
<dbReference type="InParanoid" id="G4Q8Q8"/>
<accession>G4Q8Q8</accession>
<feature type="compositionally biased region" description="Polar residues" evidence="1">
    <location>
        <begin position="1"/>
        <end position="10"/>
    </location>
</feature>
<feature type="region of interest" description="Disordered" evidence="1">
    <location>
        <begin position="1"/>
        <end position="23"/>
    </location>
</feature>
<proteinExistence type="predicted"/>
<reference evidence="2 3" key="1">
    <citation type="journal article" date="2011" name="J. Bacteriol.">
        <title>Complete genome sequence of Acidaminococcus intestini RYC-MR95, a Gram-negative bacterium from the phylum Firmicutes.</title>
        <authorList>
            <person name="D'Auria G."/>
            <person name="Galan J.C."/>
            <person name="Rodriguez-Alcayna M."/>
            <person name="Moya A."/>
            <person name="Baquero F."/>
            <person name="Latorre A."/>
        </authorList>
    </citation>
    <scope>NUCLEOTIDE SEQUENCE [LARGE SCALE GENOMIC DNA]</scope>
    <source>
        <strain evidence="2 3">RyC-MR95</strain>
    </source>
</reference>
<dbReference type="AlphaFoldDB" id="G4Q8Q8"/>
<gene>
    <name evidence="2" type="ordered locus">Acin_1266</name>
</gene>
<keyword evidence="3" id="KW-1185">Reference proteome</keyword>
<dbReference type="STRING" id="568816.Acin_1266"/>
<dbReference type="Proteomes" id="UP000007093">
    <property type="component" value="Chromosome"/>
</dbReference>
<sequence>MRKIGSSIQKSRVPKETRQKNSTTKWKNRFLWEAAFRKDHFIIPIFCLKGRISPL</sequence>
<dbReference type="EMBL" id="CP003058">
    <property type="protein sequence ID" value="AEQ22491.1"/>
    <property type="molecule type" value="Genomic_DNA"/>
</dbReference>